<evidence type="ECO:0000259" key="2">
    <source>
        <dbReference type="Pfam" id="PF09309"/>
    </source>
</evidence>
<name>A0ABQ8LRN7_LABRO</name>
<feature type="compositionally biased region" description="Acidic residues" evidence="1">
    <location>
        <begin position="36"/>
        <end position="45"/>
    </location>
</feature>
<protein>
    <submittedName>
        <fullName evidence="3">Membrane glycoprotein</fullName>
    </submittedName>
</protein>
<evidence type="ECO:0000256" key="1">
    <source>
        <dbReference type="SAM" id="MobiDB-lite"/>
    </source>
</evidence>
<feature type="domain" description="FCP1-like phosphatase C-terminal" evidence="2">
    <location>
        <begin position="14"/>
        <end position="64"/>
    </location>
</feature>
<accession>A0ABQ8LRN7</accession>
<organism evidence="3 4">
    <name type="scientific">Labeo rohita</name>
    <name type="common">Indian major carp</name>
    <name type="synonym">Cyprinus rohita</name>
    <dbReference type="NCBI Taxonomy" id="84645"/>
    <lineage>
        <taxon>Eukaryota</taxon>
        <taxon>Metazoa</taxon>
        <taxon>Chordata</taxon>
        <taxon>Craniata</taxon>
        <taxon>Vertebrata</taxon>
        <taxon>Euteleostomi</taxon>
        <taxon>Actinopterygii</taxon>
        <taxon>Neopterygii</taxon>
        <taxon>Teleostei</taxon>
        <taxon>Ostariophysi</taxon>
        <taxon>Cypriniformes</taxon>
        <taxon>Cyprinidae</taxon>
        <taxon>Labeoninae</taxon>
        <taxon>Labeonini</taxon>
        <taxon>Labeo</taxon>
    </lineage>
</organism>
<dbReference type="Pfam" id="PF09309">
    <property type="entry name" value="FCP1_C"/>
    <property type="match status" value="1"/>
</dbReference>
<reference evidence="3 4" key="1">
    <citation type="submission" date="2022-01" db="EMBL/GenBank/DDBJ databases">
        <title>A high-quality chromosome-level genome assembly of rohu carp, Labeo rohita.</title>
        <authorList>
            <person name="Arick M.A. II"/>
            <person name="Hsu C.-Y."/>
            <person name="Magbanua Z."/>
            <person name="Pechanova O."/>
            <person name="Grover C."/>
            <person name="Miller E."/>
            <person name="Thrash A."/>
            <person name="Ezzel L."/>
            <person name="Alam S."/>
            <person name="Benzie J."/>
            <person name="Hamilton M."/>
            <person name="Karsi A."/>
            <person name="Lawrence M.L."/>
            <person name="Peterson D.G."/>
        </authorList>
    </citation>
    <scope>NUCLEOTIDE SEQUENCE [LARGE SCALE GENOMIC DNA]</scope>
    <source>
        <strain evidence="4">BAU-BD-2019</strain>
        <tissue evidence="3">Blood</tissue>
    </source>
</reference>
<evidence type="ECO:0000313" key="4">
    <source>
        <dbReference type="Proteomes" id="UP000830375"/>
    </source>
</evidence>
<dbReference type="Proteomes" id="UP000830375">
    <property type="component" value="Unassembled WGS sequence"/>
</dbReference>
<gene>
    <name evidence="3" type="ORF">H4Q32_005832</name>
</gene>
<evidence type="ECO:0000313" key="3">
    <source>
        <dbReference type="EMBL" id="KAI2652586.1"/>
    </source>
</evidence>
<keyword evidence="4" id="KW-1185">Reference proteome</keyword>
<sequence>MVGCQPWSQCLLSKVDDILGEESDNESEGKGKEERMEVEEEEEEEQPHTSKQKVPGSDHVPPLAAVVEEAPQTSTREEVCVVENEPRY</sequence>
<comment type="caution">
    <text evidence="3">The sequence shown here is derived from an EMBL/GenBank/DDBJ whole genome shotgun (WGS) entry which is preliminary data.</text>
</comment>
<proteinExistence type="predicted"/>
<feature type="region of interest" description="Disordered" evidence="1">
    <location>
        <begin position="13"/>
        <end position="88"/>
    </location>
</feature>
<dbReference type="EMBL" id="JACTAM010000019">
    <property type="protein sequence ID" value="KAI2652586.1"/>
    <property type="molecule type" value="Genomic_DNA"/>
</dbReference>
<dbReference type="InterPro" id="IPR015388">
    <property type="entry name" value="FCP1_C"/>
</dbReference>
<feature type="compositionally biased region" description="Basic and acidic residues" evidence="1">
    <location>
        <begin position="75"/>
        <end position="88"/>
    </location>
</feature>